<proteinExistence type="predicted"/>
<dbReference type="Proteomes" id="UP000245399">
    <property type="component" value="Chromosome"/>
</dbReference>
<dbReference type="EMBL" id="LJEX02000103">
    <property type="protein sequence ID" value="OCO83449.1"/>
    <property type="molecule type" value="Genomic_DNA"/>
</dbReference>
<dbReference type="NCBIfam" id="TIGR01488">
    <property type="entry name" value="HAD-SF-IB"/>
    <property type="match status" value="1"/>
</dbReference>
<dbReference type="Proteomes" id="UP000247823">
    <property type="component" value="Unassembled WGS sequence"/>
</dbReference>
<reference evidence="5 8" key="4">
    <citation type="submission" date="2018-06" db="EMBL/GenBank/DDBJ databases">
        <title>Serratia marcescens genome sequencing and assembly.</title>
        <authorList>
            <person name="Martins R.C.R."/>
            <person name="Perdigao-Neto L.V."/>
            <person name="Costa S.F."/>
            <person name="Levin A.S.S."/>
        </authorList>
    </citation>
    <scope>NUCLEOTIDE SEQUENCE [LARGE SCALE GENOMIC DNA]</scope>
    <source>
        <strain evidence="5 8">1283</strain>
    </source>
</reference>
<reference evidence="5" key="6">
    <citation type="submission" date="2018-06" db="EMBL/GenBank/DDBJ databases">
        <authorList>
            <person name="Martins R.C."/>
            <person name="Perdigao-Neto L.V."/>
            <person name="Costa S.F."/>
            <person name="Levin A.S.S."/>
        </authorList>
    </citation>
    <scope>NUCLEOTIDE SEQUENCE</scope>
    <source>
        <strain evidence="5">1283</strain>
    </source>
</reference>
<reference evidence="3 7" key="3">
    <citation type="submission" date="2018-05" db="EMBL/GenBank/DDBJ databases">
        <title>Klebsiella quasipneumonaiae provides a window into carbapenemase gene transfer, plasmid rearrangements and nosocomial acquisition from the hospital environment.</title>
        <authorList>
            <person name="Mathers A.J."/>
            <person name="Vegesana K."/>
            <person name="Stoesser N."/>
            <person name="Crook D."/>
            <person name="Vaughan A."/>
            <person name="Barry K."/>
            <person name="Parikh H."/>
            <person name="Sebra R."/>
            <person name="Kotay S."/>
            <person name="Walker A.S."/>
            <person name="Sheppard A.E."/>
        </authorList>
    </citation>
    <scope>NUCLEOTIDE SEQUENCE [LARGE SCALE GENOMIC DNA]</scope>
    <source>
        <strain evidence="3 7">CAV1761</strain>
    </source>
</reference>
<evidence type="ECO:0000313" key="7">
    <source>
        <dbReference type="Proteomes" id="UP000245399"/>
    </source>
</evidence>
<dbReference type="RefSeq" id="WP_047728600.1">
    <property type="nucleotide sequence ID" value="NZ_CABMHU010000094.1"/>
</dbReference>
<dbReference type="AlphaFoldDB" id="A0A0G3SMF2"/>
<dbReference type="NCBIfam" id="TIGR01489">
    <property type="entry name" value="DKMTPPase-SF"/>
    <property type="match status" value="1"/>
</dbReference>
<evidence type="ECO:0000313" key="3">
    <source>
        <dbReference type="EMBL" id="AWL67864.1"/>
    </source>
</evidence>
<evidence type="ECO:0000256" key="1">
    <source>
        <dbReference type="ARBA" id="ARBA00022723"/>
    </source>
</evidence>
<reference evidence="4" key="2">
    <citation type="journal article" date="2017" name="PLoS ONE">
        <title>Genomic and phenotypic characterisation of fluoroquinolone resistance mechanisms in Enterobacteriaceae in Durban, South Africa.</title>
        <authorList>
            <person name="Osei Sekyere J."/>
            <person name="Amoako D.G."/>
        </authorList>
    </citation>
    <scope>NUCLEOTIDE SEQUENCE</scope>
    <source>
        <strain evidence="4">945174350</strain>
    </source>
</reference>
<name>A0A0G3SMF2_SERMA</name>
<keyword evidence="2" id="KW-0378">Hydrolase</keyword>
<keyword evidence="8" id="KW-1185">Reference proteome</keyword>
<keyword evidence="1" id="KW-0479">Metal-binding</keyword>
<dbReference type="InterPro" id="IPR036412">
    <property type="entry name" value="HAD-like_sf"/>
</dbReference>
<evidence type="ECO:0000313" key="4">
    <source>
        <dbReference type="EMBL" id="OCO83449.1"/>
    </source>
</evidence>
<dbReference type="GO" id="GO:0016791">
    <property type="term" value="F:phosphatase activity"/>
    <property type="evidence" value="ECO:0007669"/>
    <property type="project" value="InterPro"/>
</dbReference>
<accession>A0A0G3SMF2</accession>
<dbReference type="Gene3D" id="3.40.50.1000">
    <property type="entry name" value="HAD superfamily/HAD-like"/>
    <property type="match status" value="1"/>
</dbReference>
<reference evidence="8" key="5">
    <citation type="submission" date="2018-06" db="EMBL/GenBank/DDBJ databases">
        <title>Serratia marcescens genome sequencing and assembly.</title>
        <authorList>
            <person name="Martins R.C."/>
            <person name="Perdigao-Neto L.V."/>
            <person name="Costa S.F."/>
            <person name="Levin A.S.S."/>
        </authorList>
    </citation>
    <scope>NUCLEOTIDE SEQUENCE [LARGE SCALE GENOMIC DNA]</scope>
    <source>
        <strain evidence="8">1283</strain>
    </source>
</reference>
<dbReference type="Proteomes" id="UP000050489">
    <property type="component" value="Unassembled WGS sequence"/>
</dbReference>
<dbReference type="InterPro" id="IPR023214">
    <property type="entry name" value="HAD_sf"/>
</dbReference>
<reference evidence="6" key="1">
    <citation type="submission" date="2016-04" db="EMBL/GenBank/DDBJ databases">
        <authorList>
            <person name="Osei Sekyere J."/>
            <person name="Sivertsen A."/>
            <person name="Pedersen A.T."/>
            <person name="Sundsfjord A."/>
        </authorList>
    </citation>
    <scope>NUCLEOTIDE SEQUENCE [LARGE SCALE GENOMIC DNA]</scope>
    <source>
        <strain evidence="6">945174350</strain>
    </source>
</reference>
<gene>
    <name evidence="4" type="ORF">AN695_0202545</name>
    <name evidence="3" type="ORF">DKC05_09390</name>
    <name evidence="5" type="ORF">DMW51_10540</name>
</gene>
<dbReference type="PANTHER" id="PTHR28181:SF2">
    <property type="entry name" value="PHOSPHORIC MONOESTER HYDROLASE"/>
    <property type="match status" value="1"/>
</dbReference>
<dbReference type="Pfam" id="PF12710">
    <property type="entry name" value="HAD"/>
    <property type="match status" value="1"/>
</dbReference>
<evidence type="ECO:0000313" key="6">
    <source>
        <dbReference type="Proteomes" id="UP000050489"/>
    </source>
</evidence>
<dbReference type="GO" id="GO:0046872">
    <property type="term" value="F:metal ion binding"/>
    <property type="evidence" value="ECO:0007669"/>
    <property type="project" value="UniProtKB-KW"/>
</dbReference>
<evidence type="ECO:0000256" key="2">
    <source>
        <dbReference type="ARBA" id="ARBA00022801"/>
    </source>
</evidence>
<sequence length="233" mass="26249">MNIVIPPSQQLDWVVQCDFDGTISLNDVADTLLERFGLPGWEHLEQEWENGIIGSSDCMRGQVALLDMTREQLDSHLDTIEIDPQFPAFVAAASRLGWAVHIVSDGLDYAISSILARHGLGHLTVFANHLVQEGERKWRLETPWFRGSCLKGSANCKCHLLNLQKQRRQQVLYVGDGSSDFCVSGKADIVMAKSRLLAYCQQHDIPHLRMNNFKDATNLLYSFVARNLRDKAV</sequence>
<dbReference type="EMBL" id="QJQB01000241">
    <property type="protein sequence ID" value="PYA68704.1"/>
    <property type="molecule type" value="Genomic_DNA"/>
</dbReference>
<dbReference type="InterPro" id="IPR050849">
    <property type="entry name" value="HAD-like_hydrolase_phosphatase"/>
</dbReference>
<dbReference type="EMBL" id="CP029449">
    <property type="protein sequence ID" value="AWL67864.1"/>
    <property type="molecule type" value="Genomic_DNA"/>
</dbReference>
<dbReference type="InterPro" id="IPR006384">
    <property type="entry name" value="HAD_hydro_PyrdxlP_Pase-like"/>
</dbReference>
<protein>
    <submittedName>
        <fullName evidence="4">Phosphatase</fullName>
    </submittedName>
</protein>
<organism evidence="4 6">
    <name type="scientific">Serratia marcescens</name>
    <dbReference type="NCBI Taxonomy" id="615"/>
    <lineage>
        <taxon>Bacteria</taxon>
        <taxon>Pseudomonadati</taxon>
        <taxon>Pseudomonadota</taxon>
        <taxon>Gammaproteobacteria</taxon>
        <taxon>Enterobacterales</taxon>
        <taxon>Yersiniaceae</taxon>
        <taxon>Serratia</taxon>
    </lineage>
</organism>
<evidence type="ECO:0000313" key="5">
    <source>
        <dbReference type="EMBL" id="PYA68704.1"/>
    </source>
</evidence>
<dbReference type="Gene3D" id="3.90.1470.20">
    <property type="match status" value="1"/>
</dbReference>
<dbReference type="SUPFAM" id="SSF56784">
    <property type="entry name" value="HAD-like"/>
    <property type="match status" value="1"/>
</dbReference>
<dbReference type="PANTHER" id="PTHR28181">
    <property type="entry name" value="UPF0655 PROTEIN YCR015C"/>
    <property type="match status" value="1"/>
</dbReference>
<evidence type="ECO:0000313" key="8">
    <source>
        <dbReference type="Proteomes" id="UP000247823"/>
    </source>
</evidence>